<dbReference type="EMBL" id="BMNG01000015">
    <property type="protein sequence ID" value="GGO53977.1"/>
    <property type="molecule type" value="Genomic_DNA"/>
</dbReference>
<proteinExistence type="predicted"/>
<sequence>MVEYVDDQGCMHELQDQRTGRSGPRVGSPAPVIYLPGTPGTARIDIARRGLWRIVPSLAFGCLFASLALWELVRR</sequence>
<feature type="transmembrane region" description="Helical" evidence="1">
    <location>
        <begin position="51"/>
        <end position="70"/>
    </location>
</feature>
<evidence type="ECO:0008006" key="4">
    <source>
        <dbReference type="Google" id="ProtNLM"/>
    </source>
</evidence>
<dbReference type="Proteomes" id="UP000656881">
    <property type="component" value="Unassembled WGS sequence"/>
</dbReference>
<organism evidence="2 3">
    <name type="scientific">Streptomyces lasiicapitis</name>
    <dbReference type="NCBI Taxonomy" id="1923961"/>
    <lineage>
        <taxon>Bacteria</taxon>
        <taxon>Bacillati</taxon>
        <taxon>Actinomycetota</taxon>
        <taxon>Actinomycetes</taxon>
        <taxon>Kitasatosporales</taxon>
        <taxon>Streptomycetaceae</taxon>
        <taxon>Streptomyces</taxon>
    </lineage>
</organism>
<reference evidence="3" key="1">
    <citation type="journal article" date="2019" name="Int. J. Syst. Evol. Microbiol.">
        <title>The Global Catalogue of Microorganisms (GCM) 10K type strain sequencing project: providing services to taxonomists for standard genome sequencing and annotation.</title>
        <authorList>
            <consortium name="The Broad Institute Genomics Platform"/>
            <consortium name="The Broad Institute Genome Sequencing Center for Infectious Disease"/>
            <person name="Wu L."/>
            <person name="Ma J."/>
        </authorList>
    </citation>
    <scope>NUCLEOTIDE SEQUENCE [LARGE SCALE GENOMIC DNA]</scope>
    <source>
        <strain evidence="3">CGMCC 4.7349</strain>
    </source>
</reference>
<evidence type="ECO:0000313" key="2">
    <source>
        <dbReference type="EMBL" id="GGO53977.1"/>
    </source>
</evidence>
<keyword evidence="3" id="KW-1185">Reference proteome</keyword>
<gene>
    <name evidence="2" type="ORF">GCM10012286_62660</name>
</gene>
<keyword evidence="1" id="KW-0472">Membrane</keyword>
<evidence type="ECO:0000313" key="3">
    <source>
        <dbReference type="Proteomes" id="UP000656881"/>
    </source>
</evidence>
<keyword evidence="1" id="KW-0812">Transmembrane</keyword>
<name>A0ABQ2MLC2_9ACTN</name>
<evidence type="ECO:0000256" key="1">
    <source>
        <dbReference type="SAM" id="Phobius"/>
    </source>
</evidence>
<keyword evidence="1" id="KW-1133">Transmembrane helix</keyword>
<protein>
    <recommendedName>
        <fullName evidence="4">DUF5808 domain-containing protein</fullName>
    </recommendedName>
</protein>
<comment type="caution">
    <text evidence="2">The sequence shown here is derived from an EMBL/GenBank/DDBJ whole genome shotgun (WGS) entry which is preliminary data.</text>
</comment>
<dbReference type="RefSeq" id="WP_164327407.1">
    <property type="nucleotide sequence ID" value="NZ_BMNG01000015.1"/>
</dbReference>
<accession>A0ABQ2MLC2</accession>